<dbReference type="PROSITE" id="PS01186">
    <property type="entry name" value="EGF_2"/>
    <property type="match status" value="1"/>
</dbReference>
<dbReference type="GO" id="GO:0005886">
    <property type="term" value="C:plasma membrane"/>
    <property type="evidence" value="ECO:0007669"/>
    <property type="project" value="TreeGrafter"/>
</dbReference>
<dbReference type="SMART" id="SM00192">
    <property type="entry name" value="LDLa"/>
    <property type="match status" value="4"/>
</dbReference>
<keyword evidence="15" id="KW-0732">Signal</keyword>
<dbReference type="GO" id="GO:0043235">
    <property type="term" value="C:receptor complex"/>
    <property type="evidence" value="ECO:0007669"/>
    <property type="project" value="TreeGrafter"/>
</dbReference>
<dbReference type="InterPro" id="IPR011042">
    <property type="entry name" value="6-blade_b-propeller_TolB-like"/>
</dbReference>
<feature type="disulfide bond" evidence="12">
    <location>
        <begin position="693"/>
        <end position="710"/>
    </location>
</feature>
<keyword evidence="2 12" id="KW-0245">EGF-like domain</keyword>
<feature type="chain" id="PRO_5005679246" description="EGF-like domain-containing protein" evidence="15">
    <location>
        <begin position="19"/>
        <end position="790"/>
    </location>
</feature>
<dbReference type="PROSITE" id="PS50068">
    <property type="entry name" value="LDLRA_2"/>
    <property type="match status" value="4"/>
</dbReference>
<dbReference type="SMART" id="SM00181">
    <property type="entry name" value="EGF"/>
    <property type="match status" value="5"/>
</dbReference>
<dbReference type="Proteomes" id="UP000008068">
    <property type="component" value="Unassembled WGS sequence"/>
</dbReference>
<reference evidence="18" key="1">
    <citation type="submission" date="2011-07" db="EMBL/GenBank/DDBJ databases">
        <authorList>
            <consortium name="Caenorhabditis brenneri Sequencing and Analysis Consortium"/>
            <person name="Wilson R.K."/>
        </authorList>
    </citation>
    <scope>NUCLEOTIDE SEQUENCE [LARGE SCALE GENOMIC DNA]</scope>
    <source>
        <strain evidence="18">PB2801</strain>
    </source>
</reference>
<organism evidence="18">
    <name type="scientific">Caenorhabditis brenneri</name>
    <name type="common">Nematode worm</name>
    <dbReference type="NCBI Taxonomy" id="135651"/>
    <lineage>
        <taxon>Eukaryota</taxon>
        <taxon>Metazoa</taxon>
        <taxon>Ecdysozoa</taxon>
        <taxon>Nematoda</taxon>
        <taxon>Chromadorea</taxon>
        <taxon>Rhabditida</taxon>
        <taxon>Rhabditina</taxon>
        <taxon>Rhabditomorpha</taxon>
        <taxon>Rhabditoidea</taxon>
        <taxon>Rhabditidae</taxon>
        <taxon>Peloderinae</taxon>
        <taxon>Caenorhabditis</taxon>
    </lineage>
</organism>
<evidence type="ECO:0000313" key="17">
    <source>
        <dbReference type="EMBL" id="EGT45396.1"/>
    </source>
</evidence>
<dbReference type="SMART" id="SM00135">
    <property type="entry name" value="LY"/>
    <property type="match status" value="3"/>
</dbReference>
<dbReference type="eggNOG" id="KOG1215">
    <property type="taxonomic scope" value="Eukaryota"/>
</dbReference>
<dbReference type="InterPro" id="IPR051221">
    <property type="entry name" value="LDLR-related"/>
</dbReference>
<dbReference type="Pfam" id="PF07645">
    <property type="entry name" value="EGF_CA"/>
    <property type="match status" value="1"/>
</dbReference>
<protein>
    <recommendedName>
        <fullName evidence="16">EGF-like domain-containing protein</fullName>
    </recommendedName>
</protein>
<dbReference type="GO" id="GO:0006897">
    <property type="term" value="P:endocytosis"/>
    <property type="evidence" value="ECO:0007669"/>
    <property type="project" value="UniProtKB-KW"/>
</dbReference>
<dbReference type="InterPro" id="IPR000742">
    <property type="entry name" value="EGF"/>
</dbReference>
<dbReference type="Gene3D" id="4.10.400.10">
    <property type="entry name" value="Low-density Lipoprotein Receptor"/>
    <property type="match status" value="3"/>
</dbReference>
<dbReference type="PROSITE" id="PS00010">
    <property type="entry name" value="ASX_HYDROXYL"/>
    <property type="match status" value="1"/>
</dbReference>
<dbReference type="Pfam" id="PF00057">
    <property type="entry name" value="Ldl_recept_a"/>
    <property type="match status" value="2"/>
</dbReference>
<keyword evidence="5" id="KW-0677">Repeat</keyword>
<feature type="domain" description="EGF-like" evidence="16">
    <location>
        <begin position="292"/>
        <end position="328"/>
    </location>
</feature>
<evidence type="ECO:0000256" key="2">
    <source>
        <dbReference type="ARBA" id="ARBA00022536"/>
    </source>
</evidence>
<keyword evidence="6 14" id="KW-1133">Transmembrane helix</keyword>
<feature type="disulfide bond" evidence="12">
    <location>
        <begin position="712"/>
        <end position="721"/>
    </location>
</feature>
<evidence type="ECO:0000256" key="7">
    <source>
        <dbReference type="ARBA" id="ARBA00023136"/>
    </source>
</evidence>
<dbReference type="SUPFAM" id="SSF63825">
    <property type="entry name" value="YWTD domain"/>
    <property type="match status" value="1"/>
</dbReference>
<dbReference type="FunFam" id="2.10.25.10:FF:000119">
    <property type="entry name" value="vitamin K-dependent protein S"/>
    <property type="match status" value="1"/>
</dbReference>
<dbReference type="CDD" id="cd00112">
    <property type="entry name" value="LDLa"/>
    <property type="match status" value="3"/>
</dbReference>
<dbReference type="InterPro" id="IPR023415">
    <property type="entry name" value="LDLR_class-A_CS"/>
</dbReference>
<dbReference type="OMA" id="PLCHLHE"/>
<dbReference type="PANTHER" id="PTHR22722">
    <property type="entry name" value="LOW-DENSITY LIPOPROTEIN RECEPTOR-RELATED PROTEIN 2-RELATED"/>
    <property type="match status" value="1"/>
</dbReference>
<keyword evidence="3" id="KW-0254">Endocytosis</keyword>
<evidence type="ECO:0000256" key="14">
    <source>
        <dbReference type="SAM" id="Phobius"/>
    </source>
</evidence>
<evidence type="ECO:0000259" key="16">
    <source>
        <dbReference type="PROSITE" id="PS50026"/>
    </source>
</evidence>
<dbReference type="InterPro" id="IPR001881">
    <property type="entry name" value="EGF-like_Ca-bd_dom"/>
</dbReference>
<evidence type="ECO:0000256" key="15">
    <source>
        <dbReference type="SAM" id="SignalP"/>
    </source>
</evidence>
<evidence type="ECO:0000256" key="1">
    <source>
        <dbReference type="ARBA" id="ARBA00009939"/>
    </source>
</evidence>
<dbReference type="Gene3D" id="2.120.10.30">
    <property type="entry name" value="TolB, C-terminal domain"/>
    <property type="match status" value="1"/>
</dbReference>
<feature type="disulfide bond" evidence="13">
    <location>
        <begin position="91"/>
        <end position="109"/>
    </location>
</feature>
<evidence type="ECO:0000256" key="8">
    <source>
        <dbReference type="ARBA" id="ARBA00023157"/>
    </source>
</evidence>
<evidence type="ECO:0000256" key="4">
    <source>
        <dbReference type="ARBA" id="ARBA00022692"/>
    </source>
</evidence>
<dbReference type="PROSITE" id="PS00022">
    <property type="entry name" value="EGF_1"/>
    <property type="match status" value="1"/>
</dbReference>
<evidence type="ECO:0000256" key="10">
    <source>
        <dbReference type="ARBA" id="ARBA00023180"/>
    </source>
</evidence>
<evidence type="ECO:0000256" key="11">
    <source>
        <dbReference type="ARBA" id="ARBA00046288"/>
    </source>
</evidence>
<dbReference type="PROSITE" id="PS01187">
    <property type="entry name" value="EGF_CA"/>
    <property type="match status" value="1"/>
</dbReference>
<feature type="disulfide bond" evidence="13">
    <location>
        <begin position="84"/>
        <end position="96"/>
    </location>
</feature>
<keyword evidence="9" id="KW-0675">Receptor</keyword>
<dbReference type="PROSITE" id="PS01209">
    <property type="entry name" value="LDLRA_1"/>
    <property type="match status" value="2"/>
</dbReference>
<dbReference type="SUPFAM" id="SSF57196">
    <property type="entry name" value="EGF/Laminin"/>
    <property type="match status" value="3"/>
</dbReference>
<dbReference type="InterPro" id="IPR000152">
    <property type="entry name" value="EGF-type_Asp/Asn_hydroxyl_site"/>
</dbReference>
<dbReference type="AlphaFoldDB" id="G0P5C0"/>
<evidence type="ECO:0000256" key="9">
    <source>
        <dbReference type="ARBA" id="ARBA00023170"/>
    </source>
</evidence>
<dbReference type="PANTHER" id="PTHR22722:SF15">
    <property type="entry name" value="LOW-DENSITY LIPOPROTEIN RECEPTOR-RELATED"/>
    <property type="match status" value="1"/>
</dbReference>
<feature type="signal peptide" evidence="15">
    <location>
        <begin position="1"/>
        <end position="18"/>
    </location>
</feature>
<feature type="disulfide bond" evidence="13">
    <location>
        <begin position="103"/>
        <end position="118"/>
    </location>
</feature>
<dbReference type="InterPro" id="IPR036055">
    <property type="entry name" value="LDL_receptor-like_sf"/>
</dbReference>
<dbReference type="PRINTS" id="PR00261">
    <property type="entry name" value="LDLRECEPTOR"/>
</dbReference>
<dbReference type="InterPro" id="IPR002172">
    <property type="entry name" value="LDrepeatLR_classA_rpt"/>
</dbReference>
<dbReference type="InterPro" id="IPR000033">
    <property type="entry name" value="LDLR_classB_rpt"/>
</dbReference>
<comment type="subcellular location">
    <subcellularLocation>
        <location evidence="11">Endomembrane system</location>
        <topology evidence="11">Single-pass type I membrane protein</topology>
    </subcellularLocation>
</comment>
<proteinExistence type="inferred from homology"/>
<evidence type="ECO:0000256" key="13">
    <source>
        <dbReference type="PROSITE-ProRule" id="PRU00124"/>
    </source>
</evidence>
<name>G0P5C0_CAEBE</name>
<gene>
    <name evidence="17" type="ORF">CAEBREN_06620</name>
</gene>
<dbReference type="SMART" id="SM00179">
    <property type="entry name" value="EGF_CA"/>
    <property type="match status" value="2"/>
</dbReference>
<dbReference type="InterPro" id="IPR049883">
    <property type="entry name" value="NOTCH1_EGF-like"/>
</dbReference>
<keyword evidence="7 14" id="KW-0472">Membrane</keyword>
<keyword evidence="4 14" id="KW-0812">Transmembrane</keyword>
<feature type="domain" description="EGF-like" evidence="16">
    <location>
        <begin position="683"/>
        <end position="722"/>
    </location>
</feature>
<sequence>MRTSWLLILLGLIKVRFSFFSKKKTSTDHHFQSTSQSTNTTCDLSKEFDCGTGSLGCLPKAWQCDNVKDCHNGADEIDCEPNECKEGYFLCRNGKCMESTYKCDGIPDCPDKSDEKHCKYNYRRLNVPAPFHYGDPSLYTYDDGFDENGCLPGFGYCPSQQSCIPNQLFCDGQADCAGDMEDERNCTRDEPIVILPSSYVGAIPSIMRIYENPCKDKFVCKTNETYKDEVCIQMNELCNAKKECPMGDDESEKCSECSTKRCGHHCKNTPTGAKCECRKGYRLNPDGITCVDIDECTLPKRACHHFCENHIGSFRCSCAKGYNLKDDEKSCLLTNPSKGSLLLGFYNKIEERPLEDFSGTNFTSIFHKFNRTISAFDYFHRDHKLFMVTCDGSLLCRNGKLVVRTEGKPSKIIRENVSHSTNLAVDWIGGNIFFTEIVPEFFPITRISVCTMDGKFCRVIVETKMPRSYTAFAIHPMRGLVFYTEYKKDSVRIMMAAMDGSQEQVLVEGNPSTIIMPLTIDYLNNNLYFGDHVHSNIQRINIDTKKTTVITPKFQHAMIDSMVFYNGFLYSTEHYTHVQVLDVTRKNARAHMVAPIDSLGSALTPRMAINDSRHQLEPSYNPCQELDCPWICVIVPGFTAKCLCPDGYTPSLLGTTCIPNPLETEEPNNLTLSFESHIGLEAMREYCKTGQGCLNGGSCREVSNKTRIVCDCLEPYDGLYCERRKPILSDEAILIIIILILLSIAIGCGVYWFFYYRRNKKDGAFDTESIVSKSTFAGAVYYENDAVSLG</sequence>
<comment type="caution">
    <text evidence="12">Lacks conserved residue(s) required for the propagation of feature annotation.</text>
</comment>
<dbReference type="Gene3D" id="2.10.25.10">
    <property type="entry name" value="Laminin"/>
    <property type="match status" value="4"/>
</dbReference>
<feature type="disulfide bond" evidence="13">
    <location>
        <begin position="64"/>
        <end position="79"/>
    </location>
</feature>
<evidence type="ECO:0000256" key="3">
    <source>
        <dbReference type="ARBA" id="ARBA00022583"/>
    </source>
</evidence>
<keyword evidence="8 12" id="KW-1015">Disulfide bond</keyword>
<keyword evidence="10" id="KW-0325">Glycoprotein</keyword>
<accession>G0P5C0</accession>
<dbReference type="InParanoid" id="G0P5C0"/>
<dbReference type="EMBL" id="GL380079">
    <property type="protein sequence ID" value="EGT45396.1"/>
    <property type="molecule type" value="Genomic_DNA"/>
</dbReference>
<dbReference type="SUPFAM" id="SSF57424">
    <property type="entry name" value="LDL receptor-like module"/>
    <property type="match status" value="3"/>
</dbReference>
<evidence type="ECO:0000313" key="18">
    <source>
        <dbReference type="Proteomes" id="UP000008068"/>
    </source>
</evidence>
<feature type="transmembrane region" description="Helical" evidence="14">
    <location>
        <begin position="732"/>
        <end position="754"/>
    </location>
</feature>
<comment type="similarity">
    <text evidence="1">Belongs to the LDLR family.</text>
</comment>
<keyword evidence="18" id="KW-1185">Reference proteome</keyword>
<dbReference type="PROSITE" id="PS50026">
    <property type="entry name" value="EGF_3"/>
    <property type="match status" value="2"/>
</dbReference>
<dbReference type="OrthoDB" id="4062651at2759"/>
<dbReference type="FunFam" id="4.10.400.10:FF:000024">
    <property type="entry name" value="Low-density lipoprotein RecePtor related"/>
    <property type="match status" value="1"/>
</dbReference>
<evidence type="ECO:0000256" key="5">
    <source>
        <dbReference type="ARBA" id="ARBA00022737"/>
    </source>
</evidence>
<evidence type="ECO:0000256" key="6">
    <source>
        <dbReference type="ARBA" id="ARBA00022989"/>
    </source>
</evidence>
<dbReference type="GO" id="GO:0005509">
    <property type="term" value="F:calcium ion binding"/>
    <property type="evidence" value="ECO:0007669"/>
    <property type="project" value="InterPro"/>
</dbReference>
<dbReference type="InterPro" id="IPR018097">
    <property type="entry name" value="EGF_Ca-bd_CS"/>
</dbReference>
<evidence type="ECO:0000256" key="12">
    <source>
        <dbReference type="PROSITE-ProRule" id="PRU00076"/>
    </source>
</evidence>
<dbReference type="STRING" id="135651.G0P5C0"/>
<dbReference type="HOGENOM" id="CLU_355338_0_0_1"/>